<name>A0ACC3SI78_9PEZI</name>
<keyword evidence="2" id="KW-1185">Reference proteome</keyword>
<evidence type="ECO:0000313" key="2">
    <source>
        <dbReference type="Proteomes" id="UP001320706"/>
    </source>
</evidence>
<protein>
    <submittedName>
        <fullName evidence="1">Uncharacterized protein</fullName>
    </submittedName>
</protein>
<dbReference type="Proteomes" id="UP001320706">
    <property type="component" value="Unassembled WGS sequence"/>
</dbReference>
<organism evidence="1 2">
    <name type="scientific">Zalaria obscura</name>
    <dbReference type="NCBI Taxonomy" id="2024903"/>
    <lineage>
        <taxon>Eukaryota</taxon>
        <taxon>Fungi</taxon>
        <taxon>Dikarya</taxon>
        <taxon>Ascomycota</taxon>
        <taxon>Pezizomycotina</taxon>
        <taxon>Dothideomycetes</taxon>
        <taxon>Dothideomycetidae</taxon>
        <taxon>Dothideales</taxon>
        <taxon>Zalariaceae</taxon>
        <taxon>Zalaria</taxon>
    </lineage>
</organism>
<proteinExistence type="predicted"/>
<dbReference type="EMBL" id="JAMKPW020000011">
    <property type="protein sequence ID" value="KAK8213595.1"/>
    <property type="molecule type" value="Genomic_DNA"/>
</dbReference>
<sequence length="363" mass="39934">MFFKRLSRSRSNSQSYVDSYHSPHDSKTNSAAYDDKYSPVDGGYSKERQGSSHGQYAGAQFSDGAPTKEAGMYSTAQDYATPPLSSSGNRPITNGYGSVGAGTSPTVAKHGAEPMPDLLTRAFNEAVRPYTTKLDEMENEIADLKAYVEQLESQRREVHAWIDKRGLRPDVPPSIAQQMDATNPHNPTHAAATLNAQLDRKITIVNFDLHRLQDDLNDSLPTPSFSACMLKFLPDIHRLSSLVSGPKHAFDLLLKLGGNLNSHGGLENGDEEDLRERRNFYARLDEAMVEIVKGRFREEGDGWGVQREIKRIEKTGAYLRNWGVEPYFPHTLDVMRDSTGQASGGATMAGSVSHGGGTPPAYQ</sequence>
<evidence type="ECO:0000313" key="1">
    <source>
        <dbReference type="EMBL" id="KAK8213595.1"/>
    </source>
</evidence>
<comment type="caution">
    <text evidence="1">The sequence shown here is derived from an EMBL/GenBank/DDBJ whole genome shotgun (WGS) entry which is preliminary data.</text>
</comment>
<gene>
    <name evidence="1" type="ORF">M8818_002898</name>
</gene>
<accession>A0ACC3SI78</accession>
<reference evidence="1" key="1">
    <citation type="submission" date="2024-02" db="EMBL/GenBank/DDBJ databases">
        <title>Metagenome Assembled Genome of Zalaria obscura JY119.</title>
        <authorList>
            <person name="Vighnesh L."/>
            <person name="Jagadeeshwari U."/>
            <person name="Venkata Ramana C."/>
            <person name="Sasikala C."/>
        </authorList>
    </citation>
    <scope>NUCLEOTIDE SEQUENCE</scope>
    <source>
        <strain evidence="1">JY119</strain>
    </source>
</reference>